<dbReference type="Proteomes" id="UP001153076">
    <property type="component" value="Unassembled WGS sequence"/>
</dbReference>
<proteinExistence type="predicted"/>
<protein>
    <submittedName>
        <fullName evidence="2">Uncharacterized protein</fullName>
    </submittedName>
</protein>
<name>A0A9Q1Q9R5_9CARY</name>
<organism evidence="2 3">
    <name type="scientific">Carnegiea gigantea</name>
    <dbReference type="NCBI Taxonomy" id="171969"/>
    <lineage>
        <taxon>Eukaryota</taxon>
        <taxon>Viridiplantae</taxon>
        <taxon>Streptophyta</taxon>
        <taxon>Embryophyta</taxon>
        <taxon>Tracheophyta</taxon>
        <taxon>Spermatophyta</taxon>
        <taxon>Magnoliopsida</taxon>
        <taxon>eudicotyledons</taxon>
        <taxon>Gunneridae</taxon>
        <taxon>Pentapetalae</taxon>
        <taxon>Caryophyllales</taxon>
        <taxon>Cactineae</taxon>
        <taxon>Cactaceae</taxon>
        <taxon>Cactoideae</taxon>
        <taxon>Echinocereeae</taxon>
        <taxon>Carnegiea</taxon>
    </lineage>
</organism>
<gene>
    <name evidence="2" type="ORF">Cgig2_018035</name>
</gene>
<dbReference type="AlphaFoldDB" id="A0A9Q1Q9R5"/>
<accession>A0A9Q1Q9R5</accession>
<comment type="caution">
    <text evidence="2">The sequence shown here is derived from an EMBL/GenBank/DDBJ whole genome shotgun (WGS) entry which is preliminary data.</text>
</comment>
<evidence type="ECO:0000256" key="1">
    <source>
        <dbReference type="SAM" id="MobiDB-lite"/>
    </source>
</evidence>
<evidence type="ECO:0000313" key="2">
    <source>
        <dbReference type="EMBL" id="KAJ8433501.1"/>
    </source>
</evidence>
<keyword evidence="3" id="KW-1185">Reference proteome</keyword>
<evidence type="ECO:0000313" key="3">
    <source>
        <dbReference type="Proteomes" id="UP001153076"/>
    </source>
</evidence>
<sequence length="319" mass="36814">MGQPTPPRTEPANRPAPPRYFHSTVRSTGTGRVDPARPPQPPDFIIQIDRSWKPKHYRGTLGIVVLKNHLALKQMRFSRSLTTDEMALYVMDNFEWYRREVAFPPLHLLFDYEDLCPGRCEAGRAAWVDDWHNGVNPQRVALEHLLGMGRAQQESDLGGPEALCDSEERRRAWGRMTKPPSPVMAARSEAWLAMTFGTCILCMADHVKETFKWHFRRALRPPRPLPEDYRDLCLGFTLPDAEETACDFNIPEIVQATFYAILVNDAVELFVLSREMVGDLKSTLKGLRWTTFESWMSVNKPALLEEQLCQRTHYNRLWF</sequence>
<dbReference type="EMBL" id="JAKOGI010000534">
    <property type="protein sequence ID" value="KAJ8433501.1"/>
    <property type="molecule type" value="Genomic_DNA"/>
</dbReference>
<feature type="region of interest" description="Disordered" evidence="1">
    <location>
        <begin position="1"/>
        <end position="40"/>
    </location>
</feature>
<reference evidence="2" key="1">
    <citation type="submission" date="2022-04" db="EMBL/GenBank/DDBJ databases">
        <title>Carnegiea gigantea Genome sequencing and assembly v2.</title>
        <authorList>
            <person name="Copetti D."/>
            <person name="Sanderson M.J."/>
            <person name="Burquez A."/>
            <person name="Wojciechowski M.F."/>
        </authorList>
    </citation>
    <scope>NUCLEOTIDE SEQUENCE</scope>
    <source>
        <strain evidence="2">SGP5-SGP5p</strain>
        <tissue evidence="2">Aerial part</tissue>
    </source>
</reference>
<feature type="compositionally biased region" description="Pro residues" evidence="1">
    <location>
        <begin position="1"/>
        <end position="18"/>
    </location>
</feature>